<dbReference type="Proteomes" id="UP000256310">
    <property type="component" value="Unassembled WGS sequence"/>
</dbReference>
<sequence length="147" mass="17038">MLFSRLKKRRDAKKLVLSNRVKESFQRLAGLTGDVHRAVAAYHAAVFRRSPQAHTPSRSDALGDLLTDLEEAADDQGTWSRVFDDLTLTHCNRVRQIMRAREELESTAPPSRHLVRRIEWLTERTEKIGRDVQRLEQDYRKAAETDE</sequence>
<organism evidence="1 2">
    <name type="scientific">Parasphingopyxis lamellibrachiae</name>
    <dbReference type="NCBI Taxonomy" id="680125"/>
    <lineage>
        <taxon>Bacteria</taxon>
        <taxon>Pseudomonadati</taxon>
        <taxon>Pseudomonadota</taxon>
        <taxon>Alphaproteobacteria</taxon>
        <taxon>Sphingomonadales</taxon>
        <taxon>Sphingomonadaceae</taxon>
        <taxon>Parasphingopyxis</taxon>
    </lineage>
</organism>
<dbReference type="AlphaFoldDB" id="A0A3D9FDS3"/>
<name>A0A3D9FDS3_9SPHN</name>
<keyword evidence="2" id="KW-1185">Reference proteome</keyword>
<protein>
    <submittedName>
        <fullName evidence="1">Uncharacterized protein</fullName>
    </submittedName>
</protein>
<proteinExistence type="predicted"/>
<dbReference type="EMBL" id="QRDP01000004">
    <property type="protein sequence ID" value="RED15727.1"/>
    <property type="molecule type" value="Genomic_DNA"/>
</dbReference>
<reference evidence="1 2" key="1">
    <citation type="submission" date="2018-07" db="EMBL/GenBank/DDBJ databases">
        <title>Genomic Encyclopedia of Type Strains, Phase IV (KMG-IV): sequencing the most valuable type-strain genomes for metagenomic binning, comparative biology and taxonomic classification.</title>
        <authorList>
            <person name="Goeker M."/>
        </authorList>
    </citation>
    <scope>NUCLEOTIDE SEQUENCE [LARGE SCALE GENOMIC DNA]</scope>
    <source>
        <strain evidence="1 2">DSM 26725</strain>
    </source>
</reference>
<evidence type="ECO:0000313" key="1">
    <source>
        <dbReference type="EMBL" id="RED15727.1"/>
    </source>
</evidence>
<comment type="caution">
    <text evidence="1">The sequence shown here is derived from an EMBL/GenBank/DDBJ whole genome shotgun (WGS) entry which is preliminary data.</text>
</comment>
<dbReference type="RefSeq" id="WP_116235208.1">
    <property type="nucleotide sequence ID" value="NZ_QRDP01000004.1"/>
</dbReference>
<gene>
    <name evidence="1" type="ORF">DFR46_0730</name>
</gene>
<evidence type="ECO:0000313" key="2">
    <source>
        <dbReference type="Proteomes" id="UP000256310"/>
    </source>
</evidence>
<accession>A0A3D9FDS3</accession>